<protein>
    <submittedName>
        <fullName evidence="1">Uncharacterized protein</fullName>
    </submittedName>
</protein>
<dbReference type="AlphaFoldDB" id="A0AAN7GYH1"/>
<dbReference type="EMBL" id="JAXIOK010000022">
    <property type="protein sequence ID" value="KAK4744987.1"/>
    <property type="molecule type" value="Genomic_DNA"/>
</dbReference>
<dbReference type="Proteomes" id="UP001345219">
    <property type="component" value="Chromosome 9"/>
</dbReference>
<proteinExistence type="predicted"/>
<comment type="caution">
    <text evidence="1">The sequence shown here is derived from an EMBL/GenBank/DDBJ whole genome shotgun (WGS) entry which is preliminary data.</text>
</comment>
<accession>A0AAN7GYH1</accession>
<reference evidence="1 2" key="1">
    <citation type="journal article" date="2023" name="Hortic Res">
        <title>Pangenome of water caltrop reveals structural variations and asymmetric subgenome divergence after allopolyploidization.</title>
        <authorList>
            <person name="Zhang X."/>
            <person name="Chen Y."/>
            <person name="Wang L."/>
            <person name="Yuan Y."/>
            <person name="Fang M."/>
            <person name="Shi L."/>
            <person name="Lu R."/>
            <person name="Comes H.P."/>
            <person name="Ma Y."/>
            <person name="Chen Y."/>
            <person name="Huang G."/>
            <person name="Zhou Y."/>
            <person name="Zheng Z."/>
            <person name="Qiu Y."/>
        </authorList>
    </citation>
    <scope>NUCLEOTIDE SEQUENCE [LARGE SCALE GENOMIC DNA]</scope>
    <source>
        <tissue evidence="1">Roots</tissue>
    </source>
</reference>
<evidence type="ECO:0000313" key="2">
    <source>
        <dbReference type="Proteomes" id="UP001345219"/>
    </source>
</evidence>
<keyword evidence="2" id="KW-1185">Reference proteome</keyword>
<name>A0AAN7GYH1_9MYRT</name>
<gene>
    <name evidence="1" type="ORF">SAY87_011299</name>
</gene>
<organism evidence="1 2">
    <name type="scientific">Trapa incisa</name>
    <dbReference type="NCBI Taxonomy" id="236973"/>
    <lineage>
        <taxon>Eukaryota</taxon>
        <taxon>Viridiplantae</taxon>
        <taxon>Streptophyta</taxon>
        <taxon>Embryophyta</taxon>
        <taxon>Tracheophyta</taxon>
        <taxon>Spermatophyta</taxon>
        <taxon>Magnoliopsida</taxon>
        <taxon>eudicotyledons</taxon>
        <taxon>Gunneridae</taxon>
        <taxon>Pentapetalae</taxon>
        <taxon>rosids</taxon>
        <taxon>malvids</taxon>
        <taxon>Myrtales</taxon>
        <taxon>Lythraceae</taxon>
        <taxon>Trapa</taxon>
    </lineage>
</organism>
<sequence length="141" mass="15242">MADEPGKPCGSGHAVKTYTSIKSLGSLTPDDNRLILAFNMKSSCDHVAFSQNVDNLIGESNPNTVQEKCWINVGKSRDEGRSASSWTPESSGCGLLSLQPTTYNHDLTLFNGFVLAGTVRRSGYRYSLMLEMMGTAEVATT</sequence>
<evidence type="ECO:0000313" key="1">
    <source>
        <dbReference type="EMBL" id="KAK4744987.1"/>
    </source>
</evidence>